<evidence type="ECO:0000256" key="8">
    <source>
        <dbReference type="ARBA" id="ARBA00023136"/>
    </source>
</evidence>
<dbReference type="InterPro" id="IPR003004">
    <property type="entry name" value="GspF/PilC"/>
</dbReference>
<evidence type="ECO:0000259" key="11">
    <source>
        <dbReference type="Pfam" id="PF00482"/>
    </source>
</evidence>
<dbReference type="OrthoDB" id="9805682at2"/>
<evidence type="ECO:0000313" key="13">
    <source>
        <dbReference type="Proteomes" id="UP000190867"/>
    </source>
</evidence>
<dbReference type="PRINTS" id="PR00812">
    <property type="entry name" value="BCTERIALGSPF"/>
</dbReference>
<dbReference type="Gene3D" id="1.20.81.30">
    <property type="entry name" value="Type II secretion system (T2SS), domain F"/>
    <property type="match status" value="2"/>
</dbReference>
<name>A0A1T0AU25_9PAST</name>
<dbReference type="Pfam" id="PF00482">
    <property type="entry name" value="T2SSF"/>
    <property type="match status" value="2"/>
</dbReference>
<comment type="similarity">
    <text evidence="2 9">Belongs to the GSP F family.</text>
</comment>
<evidence type="ECO:0000256" key="2">
    <source>
        <dbReference type="ARBA" id="ARBA00005745"/>
    </source>
</evidence>
<dbReference type="PANTHER" id="PTHR30012">
    <property type="entry name" value="GENERAL SECRETION PATHWAY PROTEIN"/>
    <property type="match status" value="1"/>
</dbReference>
<protein>
    <submittedName>
        <fullName evidence="12">Fimbrial protein</fullName>
    </submittedName>
</protein>
<evidence type="ECO:0000256" key="5">
    <source>
        <dbReference type="ARBA" id="ARBA00022519"/>
    </source>
</evidence>
<feature type="transmembrane region" description="Helical" evidence="10">
    <location>
        <begin position="164"/>
        <end position="187"/>
    </location>
</feature>
<dbReference type="EMBL" id="MUYA01000003">
    <property type="protein sequence ID" value="OOS00265.1"/>
    <property type="molecule type" value="Genomic_DNA"/>
</dbReference>
<accession>A0A1T0AU25</accession>
<keyword evidence="4" id="KW-1003">Cell membrane</keyword>
<dbReference type="STRING" id="734.B0187_01905"/>
<dbReference type="InterPro" id="IPR042094">
    <property type="entry name" value="T2SS_GspF_sf"/>
</dbReference>
<comment type="caution">
    <text evidence="12">The sequence shown here is derived from an EMBL/GenBank/DDBJ whole genome shotgun (WGS) entry which is preliminary data.</text>
</comment>
<dbReference type="PROSITE" id="PS00874">
    <property type="entry name" value="T2SP_F"/>
    <property type="match status" value="1"/>
</dbReference>
<keyword evidence="13" id="KW-1185">Reference proteome</keyword>
<evidence type="ECO:0000313" key="12">
    <source>
        <dbReference type="EMBL" id="OOS00265.1"/>
    </source>
</evidence>
<dbReference type="RefSeq" id="WP_078236180.1">
    <property type="nucleotide sequence ID" value="NZ_MUYA01000003.1"/>
</dbReference>
<keyword evidence="8 10" id="KW-0472">Membrane</keyword>
<feature type="transmembrane region" description="Helical" evidence="10">
    <location>
        <begin position="248"/>
        <end position="268"/>
    </location>
</feature>
<dbReference type="PANTHER" id="PTHR30012:SF7">
    <property type="entry name" value="PROTEIN TRANSPORT PROTEIN HOFC HOMOLOG"/>
    <property type="match status" value="1"/>
</dbReference>
<feature type="domain" description="Type II secretion system protein GspF" evidence="11">
    <location>
        <begin position="64"/>
        <end position="188"/>
    </location>
</feature>
<dbReference type="InterPro" id="IPR001992">
    <property type="entry name" value="T2SS_GspF/T4SS_PilC_CS"/>
</dbReference>
<evidence type="ECO:0000256" key="1">
    <source>
        <dbReference type="ARBA" id="ARBA00004429"/>
    </source>
</evidence>
<dbReference type="GO" id="GO:0015628">
    <property type="term" value="P:protein secretion by the type II secretion system"/>
    <property type="evidence" value="ECO:0007669"/>
    <property type="project" value="TreeGrafter"/>
</dbReference>
<evidence type="ECO:0000256" key="3">
    <source>
        <dbReference type="ARBA" id="ARBA00022448"/>
    </source>
</evidence>
<proteinExistence type="inferred from homology"/>
<evidence type="ECO:0000256" key="9">
    <source>
        <dbReference type="RuleBase" id="RU003923"/>
    </source>
</evidence>
<dbReference type="GO" id="GO:0005886">
    <property type="term" value="C:plasma membrane"/>
    <property type="evidence" value="ECO:0007669"/>
    <property type="project" value="UniProtKB-SubCell"/>
</dbReference>
<feature type="transmembrane region" description="Helical" evidence="10">
    <location>
        <begin position="219"/>
        <end position="236"/>
    </location>
</feature>
<feature type="transmembrane region" description="Helical" evidence="10">
    <location>
        <begin position="372"/>
        <end position="392"/>
    </location>
</feature>
<keyword evidence="6 9" id="KW-0812">Transmembrane</keyword>
<evidence type="ECO:0000256" key="10">
    <source>
        <dbReference type="SAM" id="Phobius"/>
    </source>
</evidence>
<keyword evidence="7 10" id="KW-1133">Transmembrane helix</keyword>
<organism evidence="12 13">
    <name type="scientific">Haemophilus paracuniculus</name>
    <dbReference type="NCBI Taxonomy" id="734"/>
    <lineage>
        <taxon>Bacteria</taxon>
        <taxon>Pseudomonadati</taxon>
        <taxon>Pseudomonadota</taxon>
        <taxon>Gammaproteobacteria</taxon>
        <taxon>Pasteurellales</taxon>
        <taxon>Pasteurellaceae</taxon>
        <taxon>Haemophilus</taxon>
    </lineage>
</organism>
<comment type="subcellular location">
    <subcellularLocation>
        <location evidence="1 9">Cell inner membrane</location>
        <topology evidence="1 9">Multi-pass membrane protein</topology>
    </subcellularLocation>
</comment>
<evidence type="ECO:0000256" key="7">
    <source>
        <dbReference type="ARBA" id="ARBA00022989"/>
    </source>
</evidence>
<evidence type="ECO:0000256" key="4">
    <source>
        <dbReference type="ARBA" id="ARBA00022475"/>
    </source>
</evidence>
<evidence type="ECO:0000256" key="6">
    <source>
        <dbReference type="ARBA" id="ARBA00022692"/>
    </source>
</evidence>
<reference evidence="12 13" key="1">
    <citation type="submission" date="2017-02" db="EMBL/GenBank/DDBJ databases">
        <title>Draft genome sequence of Haemophilus paracuniculus CCUG 43573 type strain.</title>
        <authorList>
            <person name="Engstrom-Jakobsson H."/>
            <person name="Salva-Serra F."/>
            <person name="Thorell K."/>
            <person name="Gonzales-Siles L."/>
            <person name="Karlsson R."/>
            <person name="Boulund F."/>
            <person name="Engstrand L."/>
            <person name="Kristiansson E."/>
            <person name="Moore E."/>
        </authorList>
    </citation>
    <scope>NUCLEOTIDE SEQUENCE [LARGE SCALE GENOMIC DNA]</scope>
    <source>
        <strain evidence="12 13">CCUG 43573</strain>
    </source>
</reference>
<keyword evidence="5" id="KW-0997">Cell inner membrane</keyword>
<dbReference type="InterPro" id="IPR018076">
    <property type="entry name" value="T2SS_GspF_dom"/>
</dbReference>
<dbReference type="AlphaFoldDB" id="A0A1T0AU25"/>
<gene>
    <name evidence="12" type="ORF">B0187_01905</name>
</gene>
<sequence>MNKVYEYQWKGINRFQQKQGGRLLSISREKVESELISQGYSNIKISRNFSFSSKPKSEEISKLLTQFSLLLSSKIQLKKVLEILLKGCLNKPLYLWLNEVKKLIESGFSFSEALDKTNQNGYLKSQEIQLIKIGEVSGRLAEMMKNIAQYREKSDKMNKKVKKILFYPLFILSISLIISIFLLISIVPQFADLYQSKGQNLPFITEMLFSLSSFLQEKGKFLLISSFVIIILIKVLAKKTTFIYRLKFSILSCLPLLNQIISFARIIYFSQSLALMLNAKVRIDVALSSFLTKKGSDPILEKEIDQILSLLKQGYQFSDGLNSVVFTDEVVQMVSVAEKSGNLAEMLAYISENYQTKLDYQIDILSQLLEPMLMLLMGLIVGVIITGLYLPIFDMGAIIE</sequence>
<keyword evidence="3 9" id="KW-0813">Transport</keyword>
<dbReference type="Proteomes" id="UP000190867">
    <property type="component" value="Unassembled WGS sequence"/>
</dbReference>
<feature type="domain" description="Type II secretion system protein GspF" evidence="11">
    <location>
        <begin position="269"/>
        <end position="391"/>
    </location>
</feature>